<sequence>MVACGSSRKVQIVQPESPAPKVDSPVAAAATENTPEIKPSTAAEVRPATNDIFAKLLKHNINFSAFSGKAHFEYQQGKEGGDATAYIRLRKDSVIWLSLRFALGIEGARVLITRDSIKMMNFQKKNISYKSIGYLEEITGIPLDFATLQDLIVGNPIFVDSNIVSNKVNANNELEILMSGNIFKHLLLLDNGDYKLLHSTLDDNVAGRNRYCDITYGDYKANGSGAFSTTRKISVSEQSKLDIDLDFKQFSFNQPVTFPFNIPKNYKKI</sequence>
<reference evidence="2 3" key="1">
    <citation type="submission" date="2019-07" db="EMBL/GenBank/DDBJ databases">
        <title>Whole genome shotgun sequence of Segetibacter aerophilus NBRC 106135.</title>
        <authorList>
            <person name="Hosoyama A."/>
            <person name="Uohara A."/>
            <person name="Ohji S."/>
            <person name="Ichikawa N."/>
        </authorList>
    </citation>
    <scope>NUCLEOTIDE SEQUENCE [LARGE SCALE GENOMIC DNA]</scope>
    <source>
        <strain evidence="2 3">NBRC 106135</strain>
    </source>
</reference>
<accession>A0A512BI77</accession>
<evidence type="ECO:0008006" key="4">
    <source>
        <dbReference type="Google" id="ProtNLM"/>
    </source>
</evidence>
<evidence type="ECO:0000313" key="2">
    <source>
        <dbReference type="EMBL" id="GEO11682.1"/>
    </source>
</evidence>
<dbReference type="AlphaFoldDB" id="A0A512BI77"/>
<organism evidence="2 3">
    <name type="scientific">Segetibacter aerophilus</name>
    <dbReference type="NCBI Taxonomy" id="670293"/>
    <lineage>
        <taxon>Bacteria</taxon>
        <taxon>Pseudomonadati</taxon>
        <taxon>Bacteroidota</taxon>
        <taxon>Chitinophagia</taxon>
        <taxon>Chitinophagales</taxon>
        <taxon>Chitinophagaceae</taxon>
        <taxon>Segetibacter</taxon>
    </lineage>
</organism>
<dbReference type="Pfam" id="PF14125">
    <property type="entry name" value="DUF4292"/>
    <property type="match status" value="1"/>
</dbReference>
<dbReference type="EMBL" id="BJYT01000026">
    <property type="protein sequence ID" value="GEO11682.1"/>
    <property type="molecule type" value="Genomic_DNA"/>
</dbReference>
<gene>
    <name evidence="2" type="ORF">SAE01_41780</name>
</gene>
<proteinExistence type="predicted"/>
<dbReference type="Proteomes" id="UP000321513">
    <property type="component" value="Unassembled WGS sequence"/>
</dbReference>
<keyword evidence="3" id="KW-1185">Reference proteome</keyword>
<protein>
    <recommendedName>
        <fullName evidence="4">DUF4292 domain-containing protein</fullName>
    </recommendedName>
</protein>
<dbReference type="Gene3D" id="2.50.20.10">
    <property type="entry name" value="Lipoprotein localisation LolA/LolB/LppX"/>
    <property type="match status" value="1"/>
</dbReference>
<dbReference type="InterPro" id="IPR025634">
    <property type="entry name" value="DUF4292"/>
</dbReference>
<comment type="caution">
    <text evidence="2">The sequence shown here is derived from an EMBL/GenBank/DDBJ whole genome shotgun (WGS) entry which is preliminary data.</text>
</comment>
<evidence type="ECO:0000256" key="1">
    <source>
        <dbReference type="SAM" id="MobiDB-lite"/>
    </source>
</evidence>
<feature type="region of interest" description="Disordered" evidence="1">
    <location>
        <begin position="1"/>
        <end position="33"/>
    </location>
</feature>
<name>A0A512BI77_9BACT</name>
<evidence type="ECO:0000313" key="3">
    <source>
        <dbReference type="Proteomes" id="UP000321513"/>
    </source>
</evidence>